<evidence type="ECO:0000313" key="3">
    <source>
        <dbReference type="Proteomes" id="UP001243846"/>
    </source>
</evidence>
<keyword evidence="3" id="KW-1185">Reference proteome</keyword>
<organism evidence="2 3">
    <name type="scientific">Paracoccus cavernae</name>
    <dbReference type="NCBI Taxonomy" id="1571207"/>
    <lineage>
        <taxon>Bacteria</taxon>
        <taxon>Pseudomonadati</taxon>
        <taxon>Pseudomonadota</taxon>
        <taxon>Alphaproteobacteria</taxon>
        <taxon>Rhodobacterales</taxon>
        <taxon>Paracoccaceae</taxon>
        <taxon>Paracoccus</taxon>
    </lineage>
</organism>
<name>A0ABT8D5Y5_9RHOB</name>
<comment type="caution">
    <text evidence="2">The sequence shown here is derived from an EMBL/GenBank/DDBJ whole genome shotgun (WGS) entry which is preliminary data.</text>
</comment>
<protein>
    <submittedName>
        <fullName evidence="2">DUF4123 domain-containing protein</fullName>
    </submittedName>
</protein>
<sequence>MIAPLSEGLPAAGSWLVEAEAAVAKDRDRLSRVLASLAFGDPAAVWGGDEAPAGCFALLEAARFPDFPEQLDGAGLDYASLMRGEAAEDLRDVAPYLIALPPDHQLARRLLTPKSGNDAHWQLWGSGSVTLIRSRASLDDLLRHFRKFTRIFDAGEGRWNYFRFYAPEAMRGLVAHMKPAPFAAFSAPFLFALTEGGRPSRFWSAAILCGCAITSIFVCGMLTRDGLFSKEAEAAAEAEALHRHFLRSVEFLRQIFAPIVAGLDDERTREVVALAHERGKEAGANSSRLQLQYLVMVASWGSYFDTDPQYWAILNKAGWPETYPAAPQKLGLCWPISPKGSTRSRQPLPMTVPRPRAFSGHSRMWETTIGARPTVPCSITRSAMSGRRVPAGWGRSW</sequence>
<accession>A0ABT8D5Y5</accession>
<dbReference type="Pfam" id="PF13503">
    <property type="entry name" value="DUF4123"/>
    <property type="match status" value="1"/>
</dbReference>
<dbReference type="EMBL" id="JAUFRC010000001">
    <property type="protein sequence ID" value="MDN3711691.1"/>
    <property type="molecule type" value="Genomic_DNA"/>
</dbReference>
<gene>
    <name evidence="2" type="ORF">QWZ10_07315</name>
</gene>
<evidence type="ECO:0000259" key="1">
    <source>
        <dbReference type="Pfam" id="PF13503"/>
    </source>
</evidence>
<dbReference type="Proteomes" id="UP001243846">
    <property type="component" value="Unassembled WGS sequence"/>
</dbReference>
<evidence type="ECO:0000313" key="2">
    <source>
        <dbReference type="EMBL" id="MDN3711691.1"/>
    </source>
</evidence>
<proteinExistence type="predicted"/>
<reference evidence="3" key="1">
    <citation type="journal article" date="2019" name="Int. J. Syst. Evol. Microbiol.">
        <title>The Global Catalogue of Microorganisms (GCM) 10K type strain sequencing project: providing services to taxonomists for standard genome sequencing and annotation.</title>
        <authorList>
            <consortium name="The Broad Institute Genomics Platform"/>
            <consortium name="The Broad Institute Genome Sequencing Center for Infectious Disease"/>
            <person name="Wu L."/>
            <person name="Ma J."/>
        </authorList>
    </citation>
    <scope>NUCLEOTIDE SEQUENCE [LARGE SCALE GENOMIC DNA]</scope>
    <source>
        <strain evidence="3">CECT 8482</strain>
    </source>
</reference>
<feature type="domain" description="DUF4123" evidence="1">
    <location>
        <begin position="55"/>
        <end position="180"/>
    </location>
</feature>
<dbReference type="InterPro" id="IPR025391">
    <property type="entry name" value="DUF4123"/>
</dbReference>